<sequence>MSFSSFSIRRPITIMMLAIAVLIFGFISLPKLAVDLYPELNFPVAIVVTSVDGGTPSEVEKLVTKPIEESVGTVANIKRVTSNSAEGASQVIVEFNWGVDMDQATLNLRDKVDQVRGALPDSAKSPRILRLDPNSMPIITLAVTGESDIVKLKALVENVMKPRLERIDGVASVGISGGKTREVEVELDPNRIAAYGLTLDQIQQAVMSTNISGAAGVIRQGDAKINIRLQSEFKDVAQIGETPIHVGQGSIQLKNIATVSDTFKEVTQKAYLDGMPSVGLNILKASGGNTISVADQVKAKLAELQAELPANIKVTTTLDTSTFIKDSIYTVGEHALVGGLFSILVLLCFLNSYRSMIIIAIVIPISVIATFCLMYFTGQTINMFSLSGLTLGLGSLVDFAVVILENIFRHREEGKSMWEAADIGAREVSTAVMASALAQISVFLPIVFVEGLASQLFGPLALTVVFSHLAALIASMALVPMLSARWLKRLPNTAIYESGTYRGINPIVWFNVGFHKVTKGYGRLLRWSVGHRKTVFFITIAMFIATIPLAGMVGAEFIPKLDQGKISVNIKLPNGSMLKETEAIVTQVESFAKKVPELEQLYTSVGSAAGNSVVAQAATNEAQLTISVGDKEKRKRTTLEIVEDLRKQVAHIAGAEITVKELDNSGGPPTAPLEISLRGDDMAVLEDISSIIAEEVKQVKGTRNVTTSLTSKQNELQLVVDLQKAGTYGLSSQQILSSVRTAFQGQTITKFRTGDDEVDVNMRLPEAYKDDISYLEQLRIPTPSGAQISLSSVAKIVEENVPQLIKRVNQTREVTITSDIVDRDLNSISADLQKRLAGLRLPDGYTIEYGGQSKDMAEAFGSLGLAIVLSIVLVYMVMASQFESLFAPFIIMFSIPPTFIGVVIGLLVTGISLSVSAFIGYILLIGIVVNNAIVLIDYINTLRKKGVERNEAIFTAGPVRLRPILMTTLATILAILPLAFGGGAGNESQAPMAVVVTFGLSFSTLITLILIPVVYTWFDDLGNKFRNRRNKRKAKKKPGITSDLAVE</sequence>
<keyword evidence="1" id="KW-0812">Transmembrane</keyword>
<dbReference type="InterPro" id="IPR027463">
    <property type="entry name" value="AcrB_DN_DC_subdom"/>
</dbReference>
<feature type="transmembrane region" description="Helical" evidence="1">
    <location>
        <begin position="460"/>
        <end position="479"/>
    </location>
</feature>
<dbReference type="Gene3D" id="3.30.70.1430">
    <property type="entry name" value="Multidrug efflux transporter AcrB pore domain"/>
    <property type="match status" value="2"/>
</dbReference>
<evidence type="ECO:0000313" key="3">
    <source>
        <dbReference type="Proteomes" id="UP000271031"/>
    </source>
</evidence>
<feature type="transmembrane region" description="Helical" evidence="1">
    <location>
        <begin position="885"/>
        <end position="912"/>
    </location>
</feature>
<name>A0A3M8DH61_9BACL</name>
<evidence type="ECO:0000313" key="2">
    <source>
        <dbReference type="EMBL" id="RNB87423.1"/>
    </source>
</evidence>
<dbReference type="GO" id="GO:0042910">
    <property type="term" value="F:xenobiotic transmembrane transporter activity"/>
    <property type="evidence" value="ECO:0007669"/>
    <property type="project" value="TreeGrafter"/>
</dbReference>
<dbReference type="GO" id="GO:0005886">
    <property type="term" value="C:plasma membrane"/>
    <property type="evidence" value="ECO:0007669"/>
    <property type="project" value="TreeGrafter"/>
</dbReference>
<dbReference type="Pfam" id="PF00873">
    <property type="entry name" value="ACR_tran"/>
    <property type="match status" value="1"/>
</dbReference>
<dbReference type="PANTHER" id="PTHR32063">
    <property type="match status" value="1"/>
</dbReference>
<dbReference type="Gene3D" id="3.30.2090.10">
    <property type="entry name" value="Multidrug efflux transporter AcrB TolC docking domain, DN and DC subdomains"/>
    <property type="match status" value="2"/>
</dbReference>
<dbReference type="SUPFAM" id="SSF82866">
    <property type="entry name" value="Multidrug efflux transporter AcrB transmembrane domain"/>
    <property type="match status" value="2"/>
</dbReference>
<accession>A0A3M8DH61</accession>
<feature type="transmembrane region" description="Helical" evidence="1">
    <location>
        <begin position="918"/>
        <end position="940"/>
    </location>
</feature>
<comment type="caution">
    <text evidence="2">The sequence shown here is derived from an EMBL/GenBank/DDBJ whole genome shotgun (WGS) entry which is preliminary data.</text>
</comment>
<dbReference type="RefSeq" id="WP_122919121.1">
    <property type="nucleotide sequence ID" value="NZ_RHHQ01000012.1"/>
</dbReference>
<protein>
    <submittedName>
        <fullName evidence="2">Efflux RND transporter permease subunit</fullName>
    </submittedName>
</protein>
<dbReference type="Gene3D" id="3.30.70.1440">
    <property type="entry name" value="Multidrug efflux transporter AcrB pore domain"/>
    <property type="match status" value="1"/>
</dbReference>
<proteinExistence type="predicted"/>
<feature type="transmembrane region" description="Helical" evidence="1">
    <location>
        <begin position="383"/>
        <end position="408"/>
    </location>
</feature>
<dbReference type="Gene3D" id="3.30.70.1320">
    <property type="entry name" value="Multidrug efflux transporter AcrB pore domain like"/>
    <property type="match status" value="1"/>
</dbReference>
<dbReference type="Gene3D" id="1.20.1640.10">
    <property type="entry name" value="Multidrug efflux transporter AcrB transmembrane domain"/>
    <property type="match status" value="2"/>
</dbReference>
<dbReference type="Proteomes" id="UP000271031">
    <property type="component" value="Unassembled WGS sequence"/>
</dbReference>
<keyword evidence="1" id="KW-1133">Transmembrane helix</keyword>
<dbReference type="PRINTS" id="PR00702">
    <property type="entry name" value="ACRIFLAVINRP"/>
</dbReference>
<evidence type="ECO:0000256" key="1">
    <source>
        <dbReference type="SAM" id="Phobius"/>
    </source>
</evidence>
<organism evidence="2 3">
    <name type="scientific">Brevibacillus fluminis</name>
    <dbReference type="NCBI Taxonomy" id="511487"/>
    <lineage>
        <taxon>Bacteria</taxon>
        <taxon>Bacillati</taxon>
        <taxon>Bacillota</taxon>
        <taxon>Bacilli</taxon>
        <taxon>Bacillales</taxon>
        <taxon>Paenibacillaceae</taxon>
        <taxon>Brevibacillus</taxon>
    </lineage>
</organism>
<keyword evidence="1" id="KW-0472">Membrane</keyword>
<dbReference type="SUPFAM" id="SSF82714">
    <property type="entry name" value="Multidrug efflux transporter AcrB TolC docking domain, DN and DC subdomains"/>
    <property type="match status" value="2"/>
</dbReference>
<dbReference type="InterPro" id="IPR001036">
    <property type="entry name" value="Acrflvin-R"/>
</dbReference>
<feature type="transmembrane region" description="Helical" evidence="1">
    <location>
        <begin position="859"/>
        <end position="878"/>
    </location>
</feature>
<dbReference type="SUPFAM" id="SSF82693">
    <property type="entry name" value="Multidrug efflux transporter AcrB pore domain, PN1, PN2, PC1 and PC2 subdomains"/>
    <property type="match status" value="3"/>
</dbReference>
<dbReference type="PANTHER" id="PTHR32063:SF0">
    <property type="entry name" value="SWARMING MOTILITY PROTEIN SWRC"/>
    <property type="match status" value="1"/>
</dbReference>
<feature type="transmembrane region" description="Helical" evidence="1">
    <location>
        <begin position="357"/>
        <end position="377"/>
    </location>
</feature>
<keyword evidence="3" id="KW-1185">Reference proteome</keyword>
<dbReference type="OrthoDB" id="9757876at2"/>
<feature type="transmembrane region" description="Helical" evidence="1">
    <location>
        <begin position="992"/>
        <end position="1018"/>
    </location>
</feature>
<feature type="transmembrane region" description="Helical" evidence="1">
    <location>
        <begin position="328"/>
        <end position="350"/>
    </location>
</feature>
<reference evidence="2 3" key="1">
    <citation type="submission" date="2018-10" db="EMBL/GenBank/DDBJ databases">
        <title>Phylogenomics of Brevibacillus.</title>
        <authorList>
            <person name="Dunlap C."/>
        </authorList>
    </citation>
    <scope>NUCLEOTIDE SEQUENCE [LARGE SCALE GENOMIC DNA]</scope>
    <source>
        <strain evidence="2 3">JCM 15716</strain>
    </source>
</reference>
<dbReference type="AlphaFoldDB" id="A0A3M8DH61"/>
<feature type="transmembrane region" description="Helical" evidence="1">
    <location>
        <begin position="428"/>
        <end position="448"/>
    </location>
</feature>
<gene>
    <name evidence="2" type="ORF">EDM56_17360</name>
</gene>
<feature type="transmembrane region" description="Helical" evidence="1">
    <location>
        <begin position="535"/>
        <end position="555"/>
    </location>
</feature>
<feature type="transmembrane region" description="Helical" evidence="1">
    <location>
        <begin position="961"/>
        <end position="980"/>
    </location>
</feature>
<dbReference type="EMBL" id="RHHQ01000012">
    <property type="protein sequence ID" value="RNB87423.1"/>
    <property type="molecule type" value="Genomic_DNA"/>
</dbReference>